<dbReference type="AlphaFoldDB" id="A0A9P3GQT8"/>
<proteinExistence type="predicted"/>
<dbReference type="EMBL" id="BPQB01000135">
    <property type="protein sequence ID" value="GJF00128.1"/>
    <property type="molecule type" value="Genomic_DNA"/>
</dbReference>
<keyword evidence="2" id="KW-1185">Reference proteome</keyword>
<sequence>MPLMFRGLLCKGRLLPRSLAAAVTKHMLAGPLTLPTTFIRPSRFRQPRSLSARRWGKMILEPRFRRRDRRAEGGQMLMWAHRAFLFPWTALASAVDDTWRVRI</sequence>
<protein>
    <submittedName>
        <fullName evidence="1">Uncharacterized protein</fullName>
    </submittedName>
</protein>
<evidence type="ECO:0000313" key="2">
    <source>
        <dbReference type="Proteomes" id="UP000703269"/>
    </source>
</evidence>
<accession>A0A9P3GQT8</accession>
<dbReference type="Proteomes" id="UP000703269">
    <property type="component" value="Unassembled WGS sequence"/>
</dbReference>
<evidence type="ECO:0000313" key="1">
    <source>
        <dbReference type="EMBL" id="GJF00128.1"/>
    </source>
</evidence>
<reference evidence="1 2" key="1">
    <citation type="submission" date="2021-08" db="EMBL/GenBank/DDBJ databases">
        <title>Draft Genome Sequence of Phanerochaete sordida strain YK-624.</title>
        <authorList>
            <person name="Mori T."/>
            <person name="Dohra H."/>
            <person name="Suzuki T."/>
            <person name="Kawagishi H."/>
            <person name="Hirai H."/>
        </authorList>
    </citation>
    <scope>NUCLEOTIDE SEQUENCE [LARGE SCALE GENOMIC DNA]</scope>
    <source>
        <strain evidence="1 2">YK-624</strain>
    </source>
</reference>
<gene>
    <name evidence="1" type="ORF">PsYK624_164070</name>
</gene>
<name>A0A9P3GQT8_9APHY</name>
<comment type="caution">
    <text evidence="1">The sequence shown here is derived from an EMBL/GenBank/DDBJ whole genome shotgun (WGS) entry which is preliminary data.</text>
</comment>
<organism evidence="1 2">
    <name type="scientific">Phanerochaete sordida</name>
    <dbReference type="NCBI Taxonomy" id="48140"/>
    <lineage>
        <taxon>Eukaryota</taxon>
        <taxon>Fungi</taxon>
        <taxon>Dikarya</taxon>
        <taxon>Basidiomycota</taxon>
        <taxon>Agaricomycotina</taxon>
        <taxon>Agaricomycetes</taxon>
        <taxon>Polyporales</taxon>
        <taxon>Phanerochaetaceae</taxon>
        <taxon>Phanerochaete</taxon>
    </lineage>
</organism>